<gene>
    <name evidence="3" type="ORF">SAMN05421747_13015</name>
</gene>
<feature type="signal peptide" evidence="2">
    <location>
        <begin position="1"/>
        <end position="22"/>
    </location>
</feature>
<sequence length="52" mass="5931">MFMNKKTMAAAAILLWFVGACAKKEHLEELEEAEEQAIPEGLHKSTRHFTKD</sequence>
<evidence type="ECO:0000313" key="4">
    <source>
        <dbReference type="Proteomes" id="UP000199577"/>
    </source>
</evidence>
<dbReference type="PROSITE" id="PS51257">
    <property type="entry name" value="PROKAR_LIPOPROTEIN"/>
    <property type="match status" value="1"/>
</dbReference>
<dbReference type="STRING" id="623281.SAMN05421747_13015"/>
<proteinExistence type="predicted"/>
<evidence type="ECO:0000256" key="2">
    <source>
        <dbReference type="SAM" id="SignalP"/>
    </source>
</evidence>
<evidence type="ECO:0000313" key="3">
    <source>
        <dbReference type="EMBL" id="SFC81435.1"/>
    </source>
</evidence>
<organism evidence="3 4">
    <name type="scientific">Parapedobacter composti</name>
    <dbReference type="NCBI Taxonomy" id="623281"/>
    <lineage>
        <taxon>Bacteria</taxon>
        <taxon>Pseudomonadati</taxon>
        <taxon>Bacteroidota</taxon>
        <taxon>Sphingobacteriia</taxon>
        <taxon>Sphingobacteriales</taxon>
        <taxon>Sphingobacteriaceae</taxon>
        <taxon>Parapedobacter</taxon>
    </lineage>
</organism>
<keyword evidence="2" id="KW-0732">Signal</keyword>
<reference evidence="3 4" key="1">
    <citation type="submission" date="2016-10" db="EMBL/GenBank/DDBJ databases">
        <authorList>
            <person name="de Groot N.N."/>
        </authorList>
    </citation>
    <scope>NUCLEOTIDE SEQUENCE [LARGE SCALE GENOMIC DNA]</scope>
    <source>
        <strain evidence="3 4">DSM 22900</strain>
    </source>
</reference>
<keyword evidence="4" id="KW-1185">Reference proteome</keyword>
<dbReference type="Proteomes" id="UP000199577">
    <property type="component" value="Unassembled WGS sequence"/>
</dbReference>
<accession>A0A1I1M892</accession>
<name>A0A1I1M892_9SPHI</name>
<dbReference type="EMBL" id="FOLL01000030">
    <property type="protein sequence ID" value="SFC81435.1"/>
    <property type="molecule type" value="Genomic_DNA"/>
</dbReference>
<evidence type="ECO:0000256" key="1">
    <source>
        <dbReference type="SAM" id="MobiDB-lite"/>
    </source>
</evidence>
<feature type="region of interest" description="Disordered" evidence="1">
    <location>
        <begin position="32"/>
        <end position="52"/>
    </location>
</feature>
<dbReference type="AlphaFoldDB" id="A0A1I1M892"/>
<feature type="chain" id="PRO_5011698503" evidence="2">
    <location>
        <begin position="23"/>
        <end position="52"/>
    </location>
</feature>
<protein>
    <submittedName>
        <fullName evidence="3">Uncharacterized protein</fullName>
    </submittedName>
</protein>